<comment type="function">
    <text evidence="8">Endoribonuclease that plays a central role in RNA processing and decay. Required for the maturation of 5S and 16S rRNAs and the majority of tRNAs. Also involved in the degradation of most mRNAs.</text>
</comment>
<keyword evidence="8" id="KW-0699">rRNA-binding</keyword>
<dbReference type="NCBIfam" id="TIGR00757">
    <property type="entry name" value="RNaseEG"/>
    <property type="match status" value="1"/>
</dbReference>
<accession>A0A4R6WQU7</accession>
<comment type="subunit">
    <text evidence="8">Homotetramer formed by a dimer of dimers.</text>
</comment>
<dbReference type="PANTHER" id="PTHR30001">
    <property type="entry name" value="RIBONUCLEASE"/>
    <property type="match status" value="1"/>
</dbReference>
<dbReference type="Gene3D" id="2.40.50.140">
    <property type="entry name" value="Nucleic acid-binding proteins"/>
    <property type="match status" value="2"/>
</dbReference>
<proteinExistence type="inferred from homology"/>
<protein>
    <recommendedName>
        <fullName evidence="8">Ribonuclease E</fullName>
        <shortName evidence="8">RNase E</shortName>
        <ecNumber evidence="8">3.1.26.12</ecNumber>
    </recommendedName>
</protein>
<keyword evidence="8" id="KW-0698">rRNA processing</keyword>
<dbReference type="HAMAP" id="MF_00970">
    <property type="entry name" value="RNase_E"/>
    <property type="match status" value="1"/>
</dbReference>
<reference evidence="12 13" key="1">
    <citation type="submission" date="2019-03" db="EMBL/GenBank/DDBJ databases">
        <title>Genomic Encyclopedia of Type Strains, Phase III (KMG-III): the genomes of soil and plant-associated and newly described type strains.</title>
        <authorList>
            <person name="Whitman W."/>
        </authorList>
    </citation>
    <scope>NUCLEOTIDE SEQUENCE [LARGE SCALE GENOMIC DNA]</scope>
    <source>
        <strain evidence="12 13">CGMCC 1.7660</strain>
    </source>
</reference>
<dbReference type="RefSeq" id="WP_133612011.1">
    <property type="nucleotide sequence ID" value="NZ_SNYW01000006.1"/>
</dbReference>
<feature type="compositionally biased region" description="Acidic residues" evidence="9">
    <location>
        <begin position="836"/>
        <end position="848"/>
    </location>
</feature>
<evidence type="ECO:0000256" key="6">
    <source>
        <dbReference type="ARBA" id="ARBA00022842"/>
    </source>
</evidence>
<dbReference type="CDD" id="cd04453">
    <property type="entry name" value="S1_RNase_E"/>
    <property type="match status" value="1"/>
</dbReference>
<dbReference type="GO" id="GO:0008995">
    <property type="term" value="F:ribonuclease E activity"/>
    <property type="evidence" value="ECO:0007669"/>
    <property type="project" value="UniProtKB-EC"/>
</dbReference>
<dbReference type="Proteomes" id="UP000295783">
    <property type="component" value="Unassembled WGS sequence"/>
</dbReference>
<dbReference type="Gene3D" id="3.40.1260.20">
    <property type="entry name" value="Ribonuclease E, catalytic domain"/>
    <property type="match status" value="1"/>
</dbReference>
<keyword evidence="8" id="KW-1003">Cell membrane</keyword>
<dbReference type="GO" id="GO:0000287">
    <property type="term" value="F:magnesium ion binding"/>
    <property type="evidence" value="ECO:0007669"/>
    <property type="project" value="UniProtKB-UniRule"/>
</dbReference>
<dbReference type="InterPro" id="IPR028878">
    <property type="entry name" value="RNase_E"/>
</dbReference>
<keyword evidence="8" id="KW-0820">tRNA-binding</keyword>
<dbReference type="EMBL" id="SNYW01000006">
    <property type="protein sequence ID" value="TDQ83935.1"/>
    <property type="molecule type" value="Genomic_DNA"/>
</dbReference>
<evidence type="ECO:0000256" key="4">
    <source>
        <dbReference type="ARBA" id="ARBA00022759"/>
    </source>
</evidence>
<feature type="compositionally biased region" description="Basic residues" evidence="9">
    <location>
        <begin position="860"/>
        <end position="874"/>
    </location>
</feature>
<feature type="domain" description="RNA-binding protein AU-1/Ribonuclease E/G" evidence="10">
    <location>
        <begin position="340"/>
        <end position="611"/>
    </location>
</feature>
<keyword evidence="1 8" id="KW-0963">Cytoplasm</keyword>
<comment type="cofactor">
    <cofactor evidence="8">
        <name>Mg(2+)</name>
        <dbReference type="ChEBI" id="CHEBI:18420"/>
    </cofactor>
    <text evidence="8">Binds 1 Mg(2+) ion per subunit.</text>
</comment>
<evidence type="ECO:0000259" key="11">
    <source>
        <dbReference type="Pfam" id="PF20833"/>
    </source>
</evidence>
<evidence type="ECO:0000256" key="9">
    <source>
        <dbReference type="SAM" id="MobiDB-lite"/>
    </source>
</evidence>
<evidence type="ECO:0000256" key="2">
    <source>
        <dbReference type="ARBA" id="ARBA00022722"/>
    </source>
</evidence>
<name>A0A4R6WQU7_9PROT</name>
<dbReference type="GO" id="GO:0000049">
    <property type="term" value="F:tRNA binding"/>
    <property type="evidence" value="ECO:0007669"/>
    <property type="project" value="UniProtKB-KW"/>
</dbReference>
<feature type="compositionally biased region" description="Acidic residues" evidence="9">
    <location>
        <begin position="747"/>
        <end position="763"/>
    </location>
</feature>
<dbReference type="InterPro" id="IPR048583">
    <property type="entry name" value="RNase_E_G_thioredoxin-like"/>
</dbReference>
<organism evidence="12 13">
    <name type="scientific">Dongia mobilis</name>
    <dbReference type="NCBI Taxonomy" id="578943"/>
    <lineage>
        <taxon>Bacteria</taxon>
        <taxon>Pseudomonadati</taxon>
        <taxon>Pseudomonadota</taxon>
        <taxon>Alphaproteobacteria</taxon>
        <taxon>Rhodospirillales</taxon>
        <taxon>Dongiaceae</taxon>
        <taxon>Dongia</taxon>
    </lineage>
</organism>
<evidence type="ECO:0000256" key="7">
    <source>
        <dbReference type="ARBA" id="ARBA00022884"/>
    </source>
</evidence>
<keyword evidence="8" id="KW-0997">Cell inner membrane</keyword>
<feature type="region of interest" description="Disordered" evidence="9">
    <location>
        <begin position="96"/>
        <end position="163"/>
    </location>
</feature>
<dbReference type="AlphaFoldDB" id="A0A4R6WQU7"/>
<evidence type="ECO:0000256" key="5">
    <source>
        <dbReference type="ARBA" id="ARBA00022801"/>
    </source>
</evidence>
<feature type="compositionally biased region" description="Low complexity" evidence="9">
    <location>
        <begin position="882"/>
        <end position="917"/>
    </location>
</feature>
<feature type="region of interest" description="Disordered" evidence="9">
    <location>
        <begin position="747"/>
        <end position="1027"/>
    </location>
</feature>
<keyword evidence="8" id="KW-0472">Membrane</keyword>
<evidence type="ECO:0000256" key="3">
    <source>
        <dbReference type="ARBA" id="ARBA00022723"/>
    </source>
</evidence>
<keyword evidence="4 8" id="KW-0255">Endonuclease</keyword>
<feature type="compositionally biased region" description="Low complexity" evidence="9">
    <location>
        <begin position="981"/>
        <end position="1003"/>
    </location>
</feature>
<dbReference type="Pfam" id="PF10150">
    <property type="entry name" value="RNase_E_G"/>
    <property type="match status" value="1"/>
</dbReference>
<dbReference type="GO" id="GO:0006402">
    <property type="term" value="P:mRNA catabolic process"/>
    <property type="evidence" value="ECO:0007669"/>
    <property type="project" value="UniProtKB-UniRule"/>
</dbReference>
<feature type="compositionally biased region" description="Acidic residues" evidence="9">
    <location>
        <begin position="96"/>
        <end position="112"/>
    </location>
</feature>
<dbReference type="EC" id="3.1.26.12" evidence="8"/>
<comment type="similarity">
    <text evidence="8">Belongs to the RNase E/G family. RNase E subfamily.</text>
</comment>
<comment type="caution">
    <text evidence="12">The sequence shown here is derived from an EMBL/GenBank/DDBJ whole genome shotgun (WGS) entry which is preliminary data.</text>
</comment>
<feature type="domain" description="RNase E/G thioredoxin-like" evidence="11">
    <location>
        <begin position="623"/>
        <end position="708"/>
    </location>
</feature>
<feature type="region of interest" description="Required for zinc-mediated homotetramerization and catalytic activity" evidence="8">
    <location>
        <begin position="624"/>
        <end position="627"/>
    </location>
</feature>
<evidence type="ECO:0000313" key="13">
    <source>
        <dbReference type="Proteomes" id="UP000295783"/>
    </source>
</evidence>
<keyword evidence="7 8" id="KW-0694">RNA-binding</keyword>
<keyword evidence="8" id="KW-0862">Zinc</keyword>
<keyword evidence="2 8" id="KW-0540">Nuclease</keyword>
<comment type="subcellular location">
    <subcellularLocation>
        <location evidence="8">Cytoplasm</location>
    </subcellularLocation>
    <subcellularLocation>
        <location evidence="8">Cell inner membrane</location>
        <topology evidence="8">Peripheral membrane protein</topology>
        <orientation evidence="8">Cytoplasmic side</orientation>
    </subcellularLocation>
</comment>
<feature type="compositionally biased region" description="Acidic residues" evidence="9">
    <location>
        <begin position="281"/>
        <end position="294"/>
    </location>
</feature>
<comment type="catalytic activity">
    <reaction evidence="8">
        <text>Endonucleolytic cleavage of single-stranded RNA in A- and U-rich regions.</text>
        <dbReference type="EC" id="3.1.26.12"/>
    </reaction>
</comment>
<dbReference type="GO" id="GO:0005737">
    <property type="term" value="C:cytoplasm"/>
    <property type="evidence" value="ECO:0007669"/>
    <property type="project" value="UniProtKB-SubCell"/>
</dbReference>
<dbReference type="InterPro" id="IPR019307">
    <property type="entry name" value="RNA-bd_AU-1/RNase_E/G"/>
</dbReference>
<dbReference type="PANTHER" id="PTHR30001:SF1">
    <property type="entry name" value="RIBONUCLEASE E_G-LIKE PROTEIN, CHLOROPLASTIC"/>
    <property type="match status" value="1"/>
</dbReference>
<dbReference type="GO" id="GO:0019843">
    <property type="term" value="F:rRNA binding"/>
    <property type="evidence" value="ECO:0007669"/>
    <property type="project" value="UniProtKB-KW"/>
</dbReference>
<dbReference type="GO" id="GO:0008033">
    <property type="term" value="P:tRNA processing"/>
    <property type="evidence" value="ECO:0007669"/>
    <property type="project" value="UniProtKB-UniRule"/>
</dbReference>
<dbReference type="GO" id="GO:0006364">
    <property type="term" value="P:rRNA processing"/>
    <property type="evidence" value="ECO:0007669"/>
    <property type="project" value="UniProtKB-UniRule"/>
</dbReference>
<sequence length="1027" mass="111825">MTKTMLIDATHPEETRVAVVDGRKLEEFDVEVASRHPLKGNIYLAKVTRVEPSLQAAFVEYGGNRHGFLAFSEIHPDYYRIPVADREALLREEIEEAEAEEVETEAPDVEVPEDGKDHGEDAGQPWPRDPGSHPDSEPGTDAEAAPAPGSDEVPDVAPDQATSAETWPVLPAESWPAHPAVPAAYPTQSAAGEATVATGDAADADADAGAPAQGPSVMPLAVHHDTLQSAPVASETNTEEAPETPADLAGDGELPPVARGDIVEVTQPPEVIDTVGGEAPPAEEEDDDAEEDDDSARRRRQRHLRRYKIQEVIKRRQILLVQVTKEERGNKGAALTTYLSLAGRYCVLMPNTDRGGGISRRITSVADRKRLKSIVDDLDPPEGMAVIVRTAGMERQRSEIKRDFEYLLRLWDEIRETTLRSTAPALIYEEASLIKRSIRDLYTRDIGDIMVAGVEAYKSARSFMRMLAPAHAKRVQFYRDPSLPLFQRYQIESQIAAIHHPVVTLRSGGYIVINQTEALVAVDVNSGRATRERNIEETALRTNLEAADEVARQLRLRDLAGLIVIDFIDMDEGRNNAAVERRMKDALRNDRARIQIGRISSFGLLEMSRQRLHASLQEASTEICQHCHGSGRVRSVDSTALHVLRMVEEDITRHPTPGVTVHVPAAVALFILNQKRQALAQLELRRGVRIYLTADDSLTPPDYRLERIKQLAPGEELPPAPLPAVIDVDFDDDADEEILEEAEEIDATAAEAADETESGEEEGSDRGQGRGKRRRRRRGRGGRLQADDFTEQPGATGEVDGGEEESDADARAGSGEAEGEAPRGRSQRAEQGQSEVESEDGEDDDDGADTAATEGEETRRRRRRGRRGGRRRSRRGQDEMAAEGQAPAGADGEAAASRVAGDGEQPDLPADAAALPPQWRSTPTDGVAADAASDTAPSVAVTQGEDAVATAAADEKPRRTRRPRRPREETADLPEADEAVAATPEPALAAAPASSAPPATPELQTEAAGGQADDQPKKRGWWRRLME</sequence>
<keyword evidence="13" id="KW-1185">Reference proteome</keyword>
<feature type="binding site" evidence="8">
    <location>
        <position position="566"/>
    </location>
    <ligand>
        <name>Mg(2+)</name>
        <dbReference type="ChEBI" id="CHEBI:18420"/>
        <note>catalytic</note>
    </ligand>
</feature>
<dbReference type="InterPro" id="IPR004659">
    <property type="entry name" value="RNase_E/G"/>
</dbReference>
<dbReference type="OrthoDB" id="9804278at2"/>
<keyword evidence="6 8" id="KW-0460">Magnesium</keyword>
<evidence type="ECO:0000256" key="8">
    <source>
        <dbReference type="HAMAP-Rule" id="MF_00970"/>
    </source>
</evidence>
<evidence type="ECO:0000259" key="10">
    <source>
        <dbReference type="Pfam" id="PF10150"/>
    </source>
</evidence>
<keyword evidence="8" id="KW-0819">tRNA processing</keyword>
<dbReference type="SUPFAM" id="SSF50249">
    <property type="entry name" value="Nucleic acid-binding proteins"/>
    <property type="match status" value="1"/>
</dbReference>
<comment type="cofactor">
    <cofactor evidence="8">
        <name>Zn(2+)</name>
        <dbReference type="ChEBI" id="CHEBI:29105"/>
    </cofactor>
    <text evidence="8">Binds 2 Zn(2+) ions per homotetramer.</text>
</comment>
<dbReference type="GO" id="GO:0008270">
    <property type="term" value="F:zinc ion binding"/>
    <property type="evidence" value="ECO:0007669"/>
    <property type="project" value="UniProtKB-UniRule"/>
</dbReference>
<feature type="compositionally biased region" description="Basic residues" evidence="9">
    <location>
        <begin position="769"/>
        <end position="781"/>
    </location>
</feature>
<gene>
    <name evidence="8" type="primary">rne</name>
    <name evidence="12" type="ORF">A8950_0479</name>
</gene>
<feature type="binding site" evidence="8">
    <location>
        <position position="627"/>
    </location>
    <ligand>
        <name>Zn(2+)</name>
        <dbReference type="ChEBI" id="CHEBI:29105"/>
        <note>ligand shared between dimeric partners</note>
    </ligand>
</feature>
<keyword evidence="5 8" id="KW-0378">Hydrolase</keyword>
<feature type="region of interest" description="Disordered" evidence="9">
    <location>
        <begin position="230"/>
        <end position="256"/>
    </location>
</feature>
<feature type="region of interest" description="Disordered" evidence="9">
    <location>
        <begin position="268"/>
        <end position="301"/>
    </location>
</feature>
<feature type="binding site" evidence="8">
    <location>
        <position position="624"/>
    </location>
    <ligand>
        <name>Zn(2+)</name>
        <dbReference type="ChEBI" id="CHEBI:29105"/>
        <note>ligand shared between dimeric partners</note>
    </ligand>
</feature>
<dbReference type="InterPro" id="IPR012340">
    <property type="entry name" value="NA-bd_OB-fold"/>
</dbReference>
<feature type="binding site" evidence="8">
    <location>
        <position position="523"/>
    </location>
    <ligand>
        <name>Mg(2+)</name>
        <dbReference type="ChEBI" id="CHEBI:18420"/>
        <note>catalytic</note>
    </ligand>
</feature>
<keyword evidence="3 8" id="KW-0479">Metal-binding</keyword>
<evidence type="ECO:0000313" key="12">
    <source>
        <dbReference type="EMBL" id="TDQ83935.1"/>
    </source>
</evidence>
<dbReference type="GO" id="GO:0009898">
    <property type="term" value="C:cytoplasmic side of plasma membrane"/>
    <property type="evidence" value="ECO:0007669"/>
    <property type="project" value="UniProtKB-UniRule"/>
</dbReference>
<dbReference type="Pfam" id="PF20833">
    <property type="entry name" value="RNase_E_G_Thio"/>
    <property type="match status" value="1"/>
</dbReference>
<feature type="compositionally biased region" description="Basic residues" evidence="9">
    <location>
        <begin position="1018"/>
        <end position="1027"/>
    </location>
</feature>
<evidence type="ECO:0000256" key="1">
    <source>
        <dbReference type="ARBA" id="ARBA00022490"/>
    </source>
</evidence>